<dbReference type="RefSeq" id="WP_067012475.1">
    <property type="nucleotide sequence ID" value="NZ_FLOB01000001.1"/>
</dbReference>
<keyword evidence="1" id="KW-0812">Transmembrane</keyword>
<evidence type="ECO:0000313" key="3">
    <source>
        <dbReference type="Proteomes" id="UP000092544"/>
    </source>
</evidence>
<feature type="transmembrane region" description="Helical" evidence="1">
    <location>
        <begin position="157"/>
        <end position="175"/>
    </location>
</feature>
<feature type="transmembrane region" description="Helical" evidence="1">
    <location>
        <begin position="240"/>
        <end position="260"/>
    </location>
</feature>
<feature type="transmembrane region" description="Helical" evidence="1">
    <location>
        <begin position="20"/>
        <end position="41"/>
    </location>
</feature>
<evidence type="ECO:0000313" key="2">
    <source>
        <dbReference type="EMBL" id="SBS26372.1"/>
    </source>
</evidence>
<dbReference type="InterPro" id="IPR027417">
    <property type="entry name" value="P-loop_NTPase"/>
</dbReference>
<dbReference type="CDD" id="cd00267">
    <property type="entry name" value="ABC_ATPase"/>
    <property type="match status" value="1"/>
</dbReference>
<protein>
    <submittedName>
        <fullName evidence="2">Uncharacterized protein</fullName>
    </submittedName>
</protein>
<name>A0A1A8T3H3_9GAMM</name>
<feature type="transmembrane region" description="Helical" evidence="1">
    <location>
        <begin position="61"/>
        <end position="81"/>
    </location>
</feature>
<organism evidence="2 3">
    <name type="scientific">Marinomonas spartinae</name>
    <dbReference type="NCBI Taxonomy" id="1792290"/>
    <lineage>
        <taxon>Bacteria</taxon>
        <taxon>Pseudomonadati</taxon>
        <taxon>Pseudomonadota</taxon>
        <taxon>Gammaproteobacteria</taxon>
        <taxon>Oceanospirillales</taxon>
        <taxon>Oceanospirillaceae</taxon>
        <taxon>Marinomonas</taxon>
    </lineage>
</organism>
<dbReference type="Gene3D" id="3.40.50.300">
    <property type="entry name" value="P-loop containing nucleotide triphosphate hydrolases"/>
    <property type="match status" value="1"/>
</dbReference>
<dbReference type="EMBL" id="FLOB01000001">
    <property type="protein sequence ID" value="SBS26372.1"/>
    <property type="molecule type" value="Genomic_DNA"/>
</dbReference>
<keyword evidence="1" id="KW-1133">Transmembrane helix</keyword>
<gene>
    <name evidence="2" type="ORF">MSP8886_00584</name>
</gene>
<feature type="transmembrane region" description="Helical" evidence="1">
    <location>
        <begin position="128"/>
        <end position="151"/>
    </location>
</feature>
<dbReference type="Proteomes" id="UP000092544">
    <property type="component" value="Unassembled WGS sequence"/>
</dbReference>
<dbReference type="SUPFAM" id="SSF52540">
    <property type="entry name" value="P-loop containing nucleoside triphosphate hydrolases"/>
    <property type="match status" value="1"/>
</dbReference>
<dbReference type="AlphaFoldDB" id="A0A1A8T3H3"/>
<sequence>MSKIFHLRRVASPYFNQFSVFTFLSILVHQSFIALSVYASIKLIRSINGFKIDENNFNFWLVVYVVSMVLPHVAASLSDVFNQKWICGVFKVFWLSSVDRYKASTSPFIKGEPLGVLSSQGKEIISDFIGYISFGTSAFLNFFLSLIVISVFIDARFIISIAISAMLVVLIKYLVSRKLEAFALRVSESGSGLVSLLSLTHDNTHHGSRVSYAYFIKKLKNKIDVYLASRVKEEVFQSSVMLIIAFASLMPTTLLVLYILLKTGVGVGIKLAIVINLTRIYQLLNSATEIVSIVISFSSFKGRLKMLSCFAKEIEKPAFSFNDNVRLYKGEKLFDQNELTPKGLGRFSLKGKNGSGKSNFLKAFRDKYDAIYFNPSFKVMYPWEETSSSSLSDGQYSKKCILWLLSHTKGPLLLDEWDAFLDQENTKTVNAEIEKAAKSRLIMEVRQ</sequence>
<dbReference type="OrthoDB" id="19727at2"/>
<dbReference type="STRING" id="1792290.MSP8886_00584"/>
<keyword evidence="1" id="KW-0472">Membrane</keyword>
<proteinExistence type="predicted"/>
<reference evidence="2 3" key="1">
    <citation type="submission" date="2016-06" db="EMBL/GenBank/DDBJ databases">
        <authorList>
            <person name="Kjaerup R.B."/>
            <person name="Dalgaard T.S."/>
            <person name="Juul-Madsen H.R."/>
        </authorList>
    </citation>
    <scope>NUCLEOTIDE SEQUENCE [LARGE SCALE GENOMIC DNA]</scope>
    <source>
        <strain evidence="2 3">CECT 8886</strain>
    </source>
</reference>
<accession>A0A1A8T3H3</accession>
<keyword evidence="3" id="KW-1185">Reference proteome</keyword>
<evidence type="ECO:0000256" key="1">
    <source>
        <dbReference type="SAM" id="Phobius"/>
    </source>
</evidence>